<evidence type="ECO:0000313" key="1">
    <source>
        <dbReference type="EMBL" id="MDO5969667.1"/>
    </source>
</evidence>
<gene>
    <name evidence="1" type="ORF">Q4Q35_07595</name>
</gene>
<proteinExistence type="predicted"/>
<reference evidence="1" key="1">
    <citation type="submission" date="2023-07" db="EMBL/GenBank/DDBJ databases">
        <title>Two novel species in the genus Flavivirga.</title>
        <authorList>
            <person name="Kwon K."/>
        </authorList>
    </citation>
    <scope>NUCLEOTIDE SEQUENCE</scope>
    <source>
        <strain evidence="1">KCTC 52353</strain>
    </source>
</reference>
<sequence>MAKSPLGTPVLTGEKCPESGNWEAQSIPSAIIPLTKGETFPPYNNQSIIWKLVEYI</sequence>
<comment type="caution">
    <text evidence="1">The sequence shown here is derived from an EMBL/GenBank/DDBJ whole genome shotgun (WGS) entry which is preliminary data.</text>
</comment>
<name>A0ABT8W9C9_9FLAO</name>
<evidence type="ECO:0000313" key="2">
    <source>
        <dbReference type="Proteomes" id="UP001176883"/>
    </source>
</evidence>
<organism evidence="1 2">
    <name type="scientific">Flavivirga aquimarina</name>
    <dbReference type="NCBI Taxonomy" id="2027862"/>
    <lineage>
        <taxon>Bacteria</taxon>
        <taxon>Pseudomonadati</taxon>
        <taxon>Bacteroidota</taxon>
        <taxon>Flavobacteriia</taxon>
        <taxon>Flavobacteriales</taxon>
        <taxon>Flavobacteriaceae</taxon>
        <taxon>Flavivirga</taxon>
    </lineage>
</organism>
<accession>A0ABT8W9C9</accession>
<protein>
    <submittedName>
        <fullName evidence="1">Uncharacterized protein</fullName>
    </submittedName>
</protein>
<keyword evidence="2" id="KW-1185">Reference proteome</keyword>
<dbReference type="Proteomes" id="UP001176883">
    <property type="component" value="Unassembled WGS sequence"/>
</dbReference>
<dbReference type="RefSeq" id="WP_303277363.1">
    <property type="nucleotide sequence ID" value="NZ_JAUOEK010000084.1"/>
</dbReference>
<dbReference type="EMBL" id="JAUOEK010000084">
    <property type="protein sequence ID" value="MDO5969667.1"/>
    <property type="molecule type" value="Genomic_DNA"/>
</dbReference>